<dbReference type="Gramene" id="Psat06G0007800-T1">
    <property type="protein sequence ID" value="KAI5392768.1"/>
    <property type="gene ID" value="KIW84_060078"/>
</dbReference>
<proteinExistence type="predicted"/>
<comment type="caution">
    <text evidence="2">The sequence shown here is derived from an EMBL/GenBank/DDBJ whole genome shotgun (WGS) entry which is preliminary data.</text>
</comment>
<protein>
    <submittedName>
        <fullName evidence="2">Uncharacterized protein</fullName>
    </submittedName>
</protein>
<feature type="non-terminal residue" evidence="2">
    <location>
        <position position="287"/>
    </location>
</feature>
<accession>A0A9D5A3C7</accession>
<dbReference type="PANTHER" id="PTHR37614">
    <property type="entry name" value="OS02G0121400 PROTEIN"/>
    <property type="match status" value="1"/>
</dbReference>
<evidence type="ECO:0000313" key="2">
    <source>
        <dbReference type="EMBL" id="KAI5392768.1"/>
    </source>
</evidence>
<name>A0A9D5A3C7_PEA</name>
<gene>
    <name evidence="2" type="ORF">KIW84_060078</name>
</gene>
<organism evidence="2 3">
    <name type="scientific">Pisum sativum</name>
    <name type="common">Garden pea</name>
    <name type="synonym">Lathyrus oleraceus</name>
    <dbReference type="NCBI Taxonomy" id="3888"/>
    <lineage>
        <taxon>Eukaryota</taxon>
        <taxon>Viridiplantae</taxon>
        <taxon>Streptophyta</taxon>
        <taxon>Embryophyta</taxon>
        <taxon>Tracheophyta</taxon>
        <taxon>Spermatophyta</taxon>
        <taxon>Magnoliopsida</taxon>
        <taxon>eudicotyledons</taxon>
        <taxon>Gunneridae</taxon>
        <taxon>Pentapetalae</taxon>
        <taxon>rosids</taxon>
        <taxon>fabids</taxon>
        <taxon>Fabales</taxon>
        <taxon>Fabaceae</taxon>
        <taxon>Papilionoideae</taxon>
        <taxon>50 kb inversion clade</taxon>
        <taxon>NPAAA clade</taxon>
        <taxon>Hologalegina</taxon>
        <taxon>IRL clade</taxon>
        <taxon>Fabeae</taxon>
        <taxon>Lathyrus</taxon>
    </lineage>
</organism>
<keyword evidence="3" id="KW-1185">Reference proteome</keyword>
<sequence>SDPLHSLSLSLSLTLYTNYYNLHSFILLLQFILSHSHFESDSDSMTIIKIPSSKWSQTEKEVAQIIRDLHRVSLFSSVPFSWRCRRKRSIPKHRHRRVNAAAAVILRPAKATSPATPLSFPATESDDKLKRSKKKISLKKEKEASLKIIQDLTNTQASINQEIENVKNHYDQLKSFNLKLKLRKQELLCGASTSSDLNSKVKSPNLEIGKNDRAIGLVNSSTKSRAENEEQKKQEQQHHQNQNNGPSSSVGLGRNRGPIDIPDLNLPSEDFIEGVCFQPLDESRRNR</sequence>
<feature type="compositionally biased region" description="Basic and acidic residues" evidence="1">
    <location>
        <begin position="224"/>
        <end position="238"/>
    </location>
</feature>
<dbReference type="PANTHER" id="PTHR37614:SF2">
    <property type="entry name" value="OS02G0121400 PROTEIN"/>
    <property type="match status" value="1"/>
</dbReference>
<evidence type="ECO:0000313" key="3">
    <source>
        <dbReference type="Proteomes" id="UP001058974"/>
    </source>
</evidence>
<dbReference type="AlphaFoldDB" id="A0A9D5A3C7"/>
<evidence type="ECO:0000256" key="1">
    <source>
        <dbReference type="SAM" id="MobiDB-lite"/>
    </source>
</evidence>
<dbReference type="Proteomes" id="UP001058974">
    <property type="component" value="Chromosome 6"/>
</dbReference>
<feature type="region of interest" description="Disordered" evidence="1">
    <location>
        <begin position="115"/>
        <end position="134"/>
    </location>
</feature>
<reference evidence="2 3" key="1">
    <citation type="journal article" date="2022" name="Nat. Genet.">
        <title>Improved pea reference genome and pan-genome highlight genomic features and evolutionary characteristics.</title>
        <authorList>
            <person name="Yang T."/>
            <person name="Liu R."/>
            <person name="Luo Y."/>
            <person name="Hu S."/>
            <person name="Wang D."/>
            <person name="Wang C."/>
            <person name="Pandey M.K."/>
            <person name="Ge S."/>
            <person name="Xu Q."/>
            <person name="Li N."/>
            <person name="Li G."/>
            <person name="Huang Y."/>
            <person name="Saxena R.K."/>
            <person name="Ji Y."/>
            <person name="Li M."/>
            <person name="Yan X."/>
            <person name="He Y."/>
            <person name="Liu Y."/>
            <person name="Wang X."/>
            <person name="Xiang C."/>
            <person name="Varshney R.K."/>
            <person name="Ding H."/>
            <person name="Gao S."/>
            <person name="Zong X."/>
        </authorList>
    </citation>
    <scope>NUCLEOTIDE SEQUENCE [LARGE SCALE GENOMIC DNA]</scope>
    <source>
        <strain evidence="2 3">cv. Zhongwan 6</strain>
    </source>
</reference>
<feature type="region of interest" description="Disordered" evidence="1">
    <location>
        <begin position="211"/>
        <end position="267"/>
    </location>
</feature>
<dbReference type="EMBL" id="JAMSHJ010000006">
    <property type="protein sequence ID" value="KAI5392768.1"/>
    <property type="molecule type" value="Genomic_DNA"/>
</dbReference>